<dbReference type="GO" id="GO:0043856">
    <property type="term" value="F:anti-sigma factor antagonist activity"/>
    <property type="evidence" value="ECO:0007669"/>
    <property type="project" value="InterPro"/>
</dbReference>
<dbReference type="InterPro" id="IPR036513">
    <property type="entry name" value="STAS_dom_sf"/>
</dbReference>
<gene>
    <name evidence="4" type="ORF">Ani05nite_07570</name>
</gene>
<feature type="domain" description="STAS" evidence="3">
    <location>
        <begin position="99"/>
        <end position="189"/>
    </location>
</feature>
<dbReference type="InterPro" id="IPR003658">
    <property type="entry name" value="Anti-sigma_ant"/>
</dbReference>
<sequence length="211" mass="22167">MTVVPRTAGTAVLICDRCGDHDNTPAATTDSDVVWPLVAHAGWTGSPFAGGPHNCPRCADEATEPVPPVRESPAPAHGPAYAVLVHRDLDAVVVTPLVDIDAGFAETLQDALMTAARTSRHIVLDLHAVHLIDSAGLGLLVRARQEVRHRGGSLGLVAPSRFIRTVLHTMRLDSVFPSHPDEASALSALRLIGEQGKEVSPGGPADHDHAA</sequence>
<evidence type="ECO:0000259" key="3">
    <source>
        <dbReference type="PROSITE" id="PS50801"/>
    </source>
</evidence>
<evidence type="ECO:0000256" key="1">
    <source>
        <dbReference type="ARBA" id="ARBA00009013"/>
    </source>
</evidence>
<dbReference type="AlphaFoldDB" id="A0A919MMA8"/>
<dbReference type="RefSeq" id="WP_203764712.1">
    <property type="nucleotide sequence ID" value="NZ_BAAAYJ010000089.1"/>
</dbReference>
<evidence type="ECO:0000256" key="2">
    <source>
        <dbReference type="RuleBase" id="RU003749"/>
    </source>
</evidence>
<evidence type="ECO:0000313" key="4">
    <source>
        <dbReference type="EMBL" id="GIE47223.1"/>
    </source>
</evidence>
<dbReference type="SUPFAM" id="SSF52091">
    <property type="entry name" value="SpoIIaa-like"/>
    <property type="match status" value="1"/>
</dbReference>
<name>A0A919MMA8_9ACTN</name>
<organism evidence="4 5">
    <name type="scientific">Actinoplanes nipponensis</name>
    <dbReference type="NCBI Taxonomy" id="135950"/>
    <lineage>
        <taxon>Bacteria</taxon>
        <taxon>Bacillati</taxon>
        <taxon>Actinomycetota</taxon>
        <taxon>Actinomycetes</taxon>
        <taxon>Micromonosporales</taxon>
        <taxon>Micromonosporaceae</taxon>
        <taxon>Actinoplanes</taxon>
    </lineage>
</organism>
<dbReference type="InterPro" id="IPR002645">
    <property type="entry name" value="STAS_dom"/>
</dbReference>
<dbReference type="NCBIfam" id="TIGR00377">
    <property type="entry name" value="ant_ant_sig"/>
    <property type="match status" value="1"/>
</dbReference>
<keyword evidence="5" id="KW-1185">Reference proteome</keyword>
<comment type="caution">
    <text evidence="4">The sequence shown here is derived from an EMBL/GenBank/DDBJ whole genome shotgun (WGS) entry which is preliminary data.</text>
</comment>
<dbReference type="PANTHER" id="PTHR33495:SF2">
    <property type="entry name" value="ANTI-SIGMA FACTOR ANTAGONIST TM_1081-RELATED"/>
    <property type="match status" value="1"/>
</dbReference>
<proteinExistence type="inferred from homology"/>
<evidence type="ECO:0000313" key="5">
    <source>
        <dbReference type="Proteomes" id="UP000647172"/>
    </source>
</evidence>
<dbReference type="PANTHER" id="PTHR33495">
    <property type="entry name" value="ANTI-SIGMA FACTOR ANTAGONIST TM_1081-RELATED-RELATED"/>
    <property type="match status" value="1"/>
</dbReference>
<dbReference type="Pfam" id="PF01740">
    <property type="entry name" value="STAS"/>
    <property type="match status" value="1"/>
</dbReference>
<reference evidence="4" key="1">
    <citation type="submission" date="2021-01" db="EMBL/GenBank/DDBJ databases">
        <title>Whole genome shotgun sequence of Actinoplanes nipponensis NBRC 14063.</title>
        <authorList>
            <person name="Komaki H."/>
            <person name="Tamura T."/>
        </authorList>
    </citation>
    <scope>NUCLEOTIDE SEQUENCE</scope>
    <source>
        <strain evidence="4">NBRC 14063</strain>
    </source>
</reference>
<dbReference type="PROSITE" id="PS50801">
    <property type="entry name" value="STAS"/>
    <property type="match status" value="1"/>
</dbReference>
<dbReference type="Proteomes" id="UP000647172">
    <property type="component" value="Unassembled WGS sequence"/>
</dbReference>
<accession>A0A919MMA8</accession>
<comment type="similarity">
    <text evidence="1 2">Belongs to the anti-sigma-factor antagonist family.</text>
</comment>
<dbReference type="Gene3D" id="3.30.750.24">
    <property type="entry name" value="STAS domain"/>
    <property type="match status" value="1"/>
</dbReference>
<dbReference type="CDD" id="cd07043">
    <property type="entry name" value="STAS_anti-anti-sigma_factors"/>
    <property type="match status" value="1"/>
</dbReference>
<dbReference type="EMBL" id="BOMQ01000008">
    <property type="protein sequence ID" value="GIE47223.1"/>
    <property type="molecule type" value="Genomic_DNA"/>
</dbReference>
<protein>
    <recommendedName>
        <fullName evidence="2">Anti-sigma factor antagonist</fullName>
    </recommendedName>
</protein>